<evidence type="ECO:0000313" key="4">
    <source>
        <dbReference type="Proteomes" id="UP000799302"/>
    </source>
</evidence>
<feature type="region of interest" description="Disordered" evidence="1">
    <location>
        <begin position="1"/>
        <end position="63"/>
    </location>
</feature>
<evidence type="ECO:0008006" key="5">
    <source>
        <dbReference type="Google" id="ProtNLM"/>
    </source>
</evidence>
<dbReference type="OrthoDB" id="60858at2759"/>
<protein>
    <recommendedName>
        <fullName evidence="5">Emopamil-binding protein</fullName>
    </recommendedName>
</protein>
<dbReference type="PANTHER" id="PTHR37919:SF2">
    <property type="entry name" value="EXPERA DOMAIN-CONTAINING PROTEIN"/>
    <property type="match status" value="1"/>
</dbReference>
<reference evidence="3" key="1">
    <citation type="journal article" date="2020" name="Stud. Mycol.">
        <title>101 Dothideomycetes genomes: a test case for predicting lifestyles and emergence of pathogens.</title>
        <authorList>
            <person name="Haridas S."/>
            <person name="Albert R."/>
            <person name="Binder M."/>
            <person name="Bloem J."/>
            <person name="Labutti K."/>
            <person name="Salamov A."/>
            <person name="Andreopoulos B."/>
            <person name="Baker S."/>
            <person name="Barry K."/>
            <person name="Bills G."/>
            <person name="Bluhm B."/>
            <person name="Cannon C."/>
            <person name="Castanera R."/>
            <person name="Culley D."/>
            <person name="Daum C."/>
            <person name="Ezra D."/>
            <person name="Gonzalez J."/>
            <person name="Henrissat B."/>
            <person name="Kuo A."/>
            <person name="Liang C."/>
            <person name="Lipzen A."/>
            <person name="Lutzoni F."/>
            <person name="Magnuson J."/>
            <person name="Mondo S."/>
            <person name="Nolan M."/>
            <person name="Ohm R."/>
            <person name="Pangilinan J."/>
            <person name="Park H.-J."/>
            <person name="Ramirez L."/>
            <person name="Alfaro M."/>
            <person name="Sun H."/>
            <person name="Tritt A."/>
            <person name="Yoshinaga Y."/>
            <person name="Zwiers L.-H."/>
            <person name="Turgeon B."/>
            <person name="Goodwin S."/>
            <person name="Spatafora J."/>
            <person name="Crous P."/>
            <person name="Grigoriev I."/>
        </authorList>
    </citation>
    <scope>NUCLEOTIDE SEQUENCE</scope>
    <source>
        <strain evidence="3">CBS 115976</strain>
    </source>
</reference>
<sequence length="241" mass="26649">MVSTRNHPKTFPAPDLSPTKSTSASSSSTSPTKASRPSKRSESPNTDTNESTALARPSARRSTNAWTHTATPLTFVWLAISLPLVLWDTGFVLGRPHTFPGGKWHAPFSPYAIYVHIDDLYAPAAWERKDGFTSAQGTLNLIETSVYLAYLKVVGREAGIATLVGFAGFIMTLSKTVLYVFVTHFGEWVSLRQHDWWTIFSLWIFPNGLWIALPAYLTYSFGSQILQGLEQAAGLPQKKNK</sequence>
<accession>A0A6A6U9Y9</accession>
<keyword evidence="2" id="KW-0812">Transmembrane</keyword>
<feature type="transmembrane region" description="Helical" evidence="2">
    <location>
        <begin position="160"/>
        <end position="181"/>
    </location>
</feature>
<dbReference type="Proteomes" id="UP000799302">
    <property type="component" value="Unassembled WGS sequence"/>
</dbReference>
<keyword evidence="2" id="KW-0472">Membrane</keyword>
<organism evidence="3 4">
    <name type="scientific">Microthyrium microscopicum</name>
    <dbReference type="NCBI Taxonomy" id="703497"/>
    <lineage>
        <taxon>Eukaryota</taxon>
        <taxon>Fungi</taxon>
        <taxon>Dikarya</taxon>
        <taxon>Ascomycota</taxon>
        <taxon>Pezizomycotina</taxon>
        <taxon>Dothideomycetes</taxon>
        <taxon>Dothideomycetes incertae sedis</taxon>
        <taxon>Microthyriales</taxon>
        <taxon>Microthyriaceae</taxon>
        <taxon>Microthyrium</taxon>
    </lineage>
</organism>
<keyword evidence="2" id="KW-1133">Transmembrane helix</keyword>
<name>A0A6A6U9Y9_9PEZI</name>
<evidence type="ECO:0000256" key="1">
    <source>
        <dbReference type="SAM" id="MobiDB-lite"/>
    </source>
</evidence>
<feature type="transmembrane region" description="Helical" evidence="2">
    <location>
        <begin position="196"/>
        <end position="217"/>
    </location>
</feature>
<evidence type="ECO:0000313" key="3">
    <source>
        <dbReference type="EMBL" id="KAF2668416.1"/>
    </source>
</evidence>
<evidence type="ECO:0000256" key="2">
    <source>
        <dbReference type="SAM" id="Phobius"/>
    </source>
</evidence>
<feature type="compositionally biased region" description="Polar residues" evidence="1">
    <location>
        <begin position="43"/>
        <end position="52"/>
    </location>
</feature>
<proteinExistence type="predicted"/>
<keyword evidence="4" id="KW-1185">Reference proteome</keyword>
<gene>
    <name evidence="3" type="ORF">BT63DRAFT_402299</name>
</gene>
<dbReference type="AlphaFoldDB" id="A0A6A6U9Y9"/>
<feature type="compositionally biased region" description="Low complexity" evidence="1">
    <location>
        <begin position="17"/>
        <end position="35"/>
    </location>
</feature>
<dbReference type="EMBL" id="MU004236">
    <property type="protein sequence ID" value="KAF2668416.1"/>
    <property type="molecule type" value="Genomic_DNA"/>
</dbReference>
<dbReference type="PANTHER" id="PTHR37919">
    <property type="entry name" value="PROTEIN CBG05606"/>
    <property type="match status" value="1"/>
</dbReference>